<feature type="compositionally biased region" description="Polar residues" evidence="2">
    <location>
        <begin position="150"/>
        <end position="164"/>
    </location>
</feature>
<dbReference type="AlphaFoldDB" id="A0A3N4IZD1"/>
<dbReference type="CDD" id="cd00067">
    <property type="entry name" value="GAL4"/>
    <property type="match status" value="1"/>
</dbReference>
<dbReference type="PROSITE" id="PS50048">
    <property type="entry name" value="ZN2_CY6_FUNGAL_2"/>
    <property type="match status" value="1"/>
</dbReference>
<feature type="compositionally biased region" description="Polar residues" evidence="2">
    <location>
        <begin position="107"/>
        <end position="129"/>
    </location>
</feature>
<evidence type="ECO:0000256" key="2">
    <source>
        <dbReference type="SAM" id="MobiDB-lite"/>
    </source>
</evidence>
<dbReference type="InterPro" id="IPR036864">
    <property type="entry name" value="Zn2-C6_fun-type_DNA-bd_sf"/>
</dbReference>
<keyword evidence="1" id="KW-0539">Nucleus</keyword>
<gene>
    <name evidence="4" type="ORF">BJ508DRAFT_94603</name>
</gene>
<feature type="region of interest" description="Disordered" evidence="2">
    <location>
        <begin position="1"/>
        <end position="56"/>
    </location>
</feature>
<name>A0A3N4IZD1_ASCIM</name>
<accession>A0A3N4IZD1</accession>
<evidence type="ECO:0000313" key="5">
    <source>
        <dbReference type="Proteomes" id="UP000275078"/>
    </source>
</evidence>
<dbReference type="Proteomes" id="UP000275078">
    <property type="component" value="Unassembled WGS sequence"/>
</dbReference>
<keyword evidence="5" id="KW-1185">Reference proteome</keyword>
<feature type="domain" description="Zn(2)-C6 fungal-type" evidence="3">
    <location>
        <begin position="58"/>
        <end position="87"/>
    </location>
</feature>
<proteinExistence type="predicted"/>
<dbReference type="SUPFAM" id="SSF57701">
    <property type="entry name" value="Zn2/Cys6 DNA-binding domain"/>
    <property type="match status" value="1"/>
</dbReference>
<dbReference type="InterPro" id="IPR001138">
    <property type="entry name" value="Zn2Cys6_DnaBD"/>
</dbReference>
<organism evidence="4 5">
    <name type="scientific">Ascobolus immersus RN42</name>
    <dbReference type="NCBI Taxonomy" id="1160509"/>
    <lineage>
        <taxon>Eukaryota</taxon>
        <taxon>Fungi</taxon>
        <taxon>Dikarya</taxon>
        <taxon>Ascomycota</taxon>
        <taxon>Pezizomycotina</taxon>
        <taxon>Pezizomycetes</taxon>
        <taxon>Pezizales</taxon>
        <taxon>Ascobolaceae</taxon>
        <taxon>Ascobolus</taxon>
    </lineage>
</organism>
<dbReference type="SMART" id="SM00066">
    <property type="entry name" value="GAL4"/>
    <property type="match status" value="1"/>
</dbReference>
<evidence type="ECO:0000259" key="3">
    <source>
        <dbReference type="PROSITE" id="PS50048"/>
    </source>
</evidence>
<feature type="compositionally biased region" description="Polar residues" evidence="2">
    <location>
        <begin position="1"/>
        <end position="46"/>
    </location>
</feature>
<dbReference type="FunFam" id="4.10.240.10:FF:000002">
    <property type="entry name" value="Zn cluster transcription factor Rds2"/>
    <property type="match status" value="1"/>
</dbReference>
<dbReference type="EMBL" id="ML119647">
    <property type="protein sequence ID" value="RPA87004.1"/>
    <property type="molecule type" value="Genomic_DNA"/>
</dbReference>
<dbReference type="Pfam" id="PF00172">
    <property type="entry name" value="Zn_clus"/>
    <property type="match status" value="1"/>
</dbReference>
<dbReference type="Gene3D" id="4.10.240.10">
    <property type="entry name" value="Zn(2)-C6 fungal-type DNA-binding domain"/>
    <property type="match status" value="1"/>
</dbReference>
<feature type="region of interest" description="Disordered" evidence="2">
    <location>
        <begin position="252"/>
        <end position="278"/>
    </location>
</feature>
<dbReference type="GO" id="GO:0000977">
    <property type="term" value="F:RNA polymerase II transcription regulatory region sequence-specific DNA binding"/>
    <property type="evidence" value="ECO:0007669"/>
    <property type="project" value="TreeGrafter"/>
</dbReference>
<sequence>MTESSRPTSGSDGSALQNTAGNDQDNSAETSTSPQGTSATASSVGRSPSRKRRKVTHACVYCRRSHMTCDDERPCTRCVKRHIGHLCHDEHRDPKKAKTEETGMEDGSQQGGLSSPTKSGQASPLNNGSLKDKQEVRTMGSLAPPPLPASTRTSGQSAPPLSTQTVVTAAPRNTSQNFLGLANWDVPQQHHTWNPYHQQWMFSAPDVSSEFNLLSDFAGNFHDDPHFLGDGSSLFGDGSLSQLMGDATNALFADPRLGPRTMDPLQRPGSTRPSEKSKENYYLIAADPSKDIPEERMKQVLEAKQRAGMLQPFNYVKGYTRLHQFMEKNMQPRSRARITAQLDRFRPKFREKTQKLTDLDLVHVEEWFEKVLLEYDRIFASMAVPACLWRRTGQIYRGNKEFAELINVPIERMRDGSLTIYELVAEDSAKAMLTSCNLKNPDPKATNKLINCCFSFTIRRDVYDM</sequence>
<dbReference type="OrthoDB" id="65716at2759"/>
<reference evidence="4 5" key="1">
    <citation type="journal article" date="2018" name="Nat. Ecol. Evol.">
        <title>Pezizomycetes genomes reveal the molecular basis of ectomycorrhizal truffle lifestyle.</title>
        <authorList>
            <person name="Murat C."/>
            <person name="Payen T."/>
            <person name="Noel B."/>
            <person name="Kuo A."/>
            <person name="Morin E."/>
            <person name="Chen J."/>
            <person name="Kohler A."/>
            <person name="Krizsan K."/>
            <person name="Balestrini R."/>
            <person name="Da Silva C."/>
            <person name="Montanini B."/>
            <person name="Hainaut M."/>
            <person name="Levati E."/>
            <person name="Barry K.W."/>
            <person name="Belfiori B."/>
            <person name="Cichocki N."/>
            <person name="Clum A."/>
            <person name="Dockter R.B."/>
            <person name="Fauchery L."/>
            <person name="Guy J."/>
            <person name="Iotti M."/>
            <person name="Le Tacon F."/>
            <person name="Lindquist E.A."/>
            <person name="Lipzen A."/>
            <person name="Malagnac F."/>
            <person name="Mello A."/>
            <person name="Molinier V."/>
            <person name="Miyauchi S."/>
            <person name="Poulain J."/>
            <person name="Riccioni C."/>
            <person name="Rubini A."/>
            <person name="Sitrit Y."/>
            <person name="Splivallo R."/>
            <person name="Traeger S."/>
            <person name="Wang M."/>
            <person name="Zifcakova L."/>
            <person name="Wipf D."/>
            <person name="Zambonelli A."/>
            <person name="Paolocci F."/>
            <person name="Nowrousian M."/>
            <person name="Ottonello S."/>
            <person name="Baldrian P."/>
            <person name="Spatafora J.W."/>
            <person name="Henrissat B."/>
            <person name="Nagy L.G."/>
            <person name="Aury J.M."/>
            <person name="Wincker P."/>
            <person name="Grigoriev I.V."/>
            <person name="Bonfante P."/>
            <person name="Martin F.M."/>
        </authorList>
    </citation>
    <scope>NUCLEOTIDE SEQUENCE [LARGE SCALE GENOMIC DNA]</scope>
    <source>
        <strain evidence="4 5">RN42</strain>
    </source>
</reference>
<protein>
    <recommendedName>
        <fullName evidence="3">Zn(2)-C6 fungal-type domain-containing protein</fullName>
    </recommendedName>
</protein>
<dbReference type="InterPro" id="IPR053045">
    <property type="entry name" value="Zinc_cluster_trans_reg"/>
</dbReference>
<dbReference type="STRING" id="1160509.A0A3N4IZD1"/>
<dbReference type="PROSITE" id="PS00463">
    <property type="entry name" value="ZN2_CY6_FUNGAL_1"/>
    <property type="match status" value="1"/>
</dbReference>
<evidence type="ECO:0000256" key="1">
    <source>
        <dbReference type="ARBA" id="ARBA00023242"/>
    </source>
</evidence>
<feature type="region of interest" description="Disordered" evidence="2">
    <location>
        <begin position="93"/>
        <end position="164"/>
    </location>
</feature>
<dbReference type="GO" id="GO:0000981">
    <property type="term" value="F:DNA-binding transcription factor activity, RNA polymerase II-specific"/>
    <property type="evidence" value="ECO:0007669"/>
    <property type="project" value="InterPro"/>
</dbReference>
<dbReference type="GO" id="GO:0005634">
    <property type="term" value="C:nucleus"/>
    <property type="evidence" value="ECO:0007669"/>
    <property type="project" value="TreeGrafter"/>
</dbReference>
<dbReference type="GO" id="GO:0008270">
    <property type="term" value="F:zinc ion binding"/>
    <property type="evidence" value="ECO:0007669"/>
    <property type="project" value="InterPro"/>
</dbReference>
<dbReference type="PANTHER" id="PTHR31986">
    <property type="entry name" value="REGULATOR OF DRUG SENSITIVITY 2"/>
    <property type="match status" value="1"/>
</dbReference>
<evidence type="ECO:0000313" key="4">
    <source>
        <dbReference type="EMBL" id="RPA87004.1"/>
    </source>
</evidence>
<dbReference type="PANTHER" id="PTHR31986:SF7">
    <property type="entry name" value="REGULATOR OF DRUG SENSITIVITY 2"/>
    <property type="match status" value="1"/>
</dbReference>